<dbReference type="Gene3D" id="3.30.1380.10">
    <property type="match status" value="1"/>
</dbReference>
<comment type="caution">
    <text evidence="3">The sequence shown here is derived from an EMBL/GenBank/DDBJ whole genome shotgun (WGS) entry which is preliminary data.</text>
</comment>
<evidence type="ECO:0000313" key="4">
    <source>
        <dbReference type="Proteomes" id="UP001596415"/>
    </source>
</evidence>
<gene>
    <name evidence="3" type="ORF">ACFQO1_08265</name>
</gene>
<dbReference type="PANTHER" id="PTHR34385:SF1">
    <property type="entry name" value="PEPTIDOGLYCAN L-ALANYL-D-GLUTAMATE ENDOPEPTIDASE CWLK"/>
    <property type="match status" value="1"/>
</dbReference>
<dbReference type="CDD" id="cd14847">
    <property type="entry name" value="DD-carboxypeptidase_like"/>
    <property type="match status" value="1"/>
</dbReference>
<protein>
    <submittedName>
        <fullName evidence="3">M15 family metallopeptidase</fullName>
    </submittedName>
</protein>
<keyword evidence="4" id="KW-1185">Reference proteome</keyword>
<dbReference type="SUPFAM" id="SSF55166">
    <property type="entry name" value="Hedgehog/DD-peptidase"/>
    <property type="match status" value="1"/>
</dbReference>
<sequence length="247" mass="28423">MDRNKFIKISSLATIGALMLPKVMVAATFQQFTRDQLIGKGNPDIVGESYTSKMHKDTKVALDKMKIAAEKDGIYIEVVSAYRSFQRQKEIFEGKYSRFTSQGLSPEDAISKIIEYSTIPGTSRHHWGTDIDIIQAKVPRPESVLQPQHFHGNGPFCKLKEWLNEHAHSFGFYEAYTNNAQRKGFKYEPWHFSYAPVSKPMLQEYKKIDIKQVLTEENINGSDFFSEAFIETYRRENILDINPKLLS</sequence>
<dbReference type="InterPro" id="IPR052179">
    <property type="entry name" value="DD-CPase-like"/>
</dbReference>
<organism evidence="3 4">
    <name type="scientific">Jejudonia soesokkakensis</name>
    <dbReference type="NCBI Taxonomy" id="1323432"/>
    <lineage>
        <taxon>Bacteria</taxon>
        <taxon>Pseudomonadati</taxon>
        <taxon>Bacteroidota</taxon>
        <taxon>Flavobacteriia</taxon>
        <taxon>Flavobacteriales</taxon>
        <taxon>Flavobacteriaceae</taxon>
        <taxon>Jejudonia</taxon>
    </lineage>
</organism>
<accession>A0ABW2MSL0</accession>
<evidence type="ECO:0000256" key="1">
    <source>
        <dbReference type="SAM" id="SignalP"/>
    </source>
</evidence>
<feature type="chain" id="PRO_5045457619" evidence="1">
    <location>
        <begin position="27"/>
        <end position="247"/>
    </location>
</feature>
<name>A0ABW2MSL0_9FLAO</name>
<dbReference type="InterPro" id="IPR009045">
    <property type="entry name" value="Zn_M74/Hedgehog-like"/>
</dbReference>
<evidence type="ECO:0000313" key="3">
    <source>
        <dbReference type="EMBL" id="MFC7357678.1"/>
    </source>
</evidence>
<dbReference type="Pfam" id="PF02557">
    <property type="entry name" value="VanY"/>
    <property type="match status" value="1"/>
</dbReference>
<dbReference type="Proteomes" id="UP001596415">
    <property type="component" value="Unassembled WGS sequence"/>
</dbReference>
<dbReference type="RefSeq" id="WP_380217522.1">
    <property type="nucleotide sequence ID" value="NZ_JBHTBN010000003.1"/>
</dbReference>
<dbReference type="EMBL" id="JBHTBN010000003">
    <property type="protein sequence ID" value="MFC7357678.1"/>
    <property type="molecule type" value="Genomic_DNA"/>
</dbReference>
<feature type="domain" description="D-alanyl-D-alanine carboxypeptidase-like core" evidence="2">
    <location>
        <begin position="52"/>
        <end position="196"/>
    </location>
</feature>
<dbReference type="PANTHER" id="PTHR34385">
    <property type="entry name" value="D-ALANYL-D-ALANINE CARBOXYPEPTIDASE"/>
    <property type="match status" value="1"/>
</dbReference>
<dbReference type="InterPro" id="IPR003709">
    <property type="entry name" value="VanY-like_core_dom"/>
</dbReference>
<keyword evidence="1" id="KW-0732">Signal</keyword>
<feature type="signal peptide" evidence="1">
    <location>
        <begin position="1"/>
        <end position="26"/>
    </location>
</feature>
<proteinExistence type="predicted"/>
<evidence type="ECO:0000259" key="2">
    <source>
        <dbReference type="Pfam" id="PF02557"/>
    </source>
</evidence>
<reference evidence="4" key="1">
    <citation type="journal article" date="2019" name="Int. J. Syst. Evol. Microbiol.">
        <title>The Global Catalogue of Microorganisms (GCM) 10K type strain sequencing project: providing services to taxonomists for standard genome sequencing and annotation.</title>
        <authorList>
            <consortium name="The Broad Institute Genomics Platform"/>
            <consortium name="The Broad Institute Genome Sequencing Center for Infectious Disease"/>
            <person name="Wu L."/>
            <person name="Ma J."/>
        </authorList>
    </citation>
    <scope>NUCLEOTIDE SEQUENCE [LARGE SCALE GENOMIC DNA]</scope>
    <source>
        <strain evidence="4">CGMCC 1.16306</strain>
    </source>
</reference>